<dbReference type="CDD" id="cd00261">
    <property type="entry name" value="AAI_SS"/>
    <property type="match status" value="1"/>
</dbReference>
<dbReference type="OrthoDB" id="913620at2759"/>
<reference evidence="6 7" key="1">
    <citation type="journal article" date="2013" name="Proc. Natl. Acad. Sci. U.S.A.">
        <title>Fine-scale variation in meiotic recombination in Mimulus inferred from population shotgun sequencing.</title>
        <authorList>
            <person name="Hellsten U."/>
            <person name="Wright K.M."/>
            <person name="Jenkins J."/>
            <person name="Shu S."/>
            <person name="Yuan Y."/>
            <person name="Wessler S.R."/>
            <person name="Schmutz J."/>
            <person name="Willis J.H."/>
            <person name="Rokhsar D.S."/>
        </authorList>
    </citation>
    <scope>NUCLEOTIDE SEQUENCE [LARGE SCALE GENOMIC DNA]</scope>
    <source>
        <strain evidence="7">cv. DUN x IM62</strain>
    </source>
</reference>
<dbReference type="PANTHER" id="PTHR35496:SF4">
    <property type="entry name" value="2S SULFUR-RICH SEED STORAGE PROTEIN 2-LIKE"/>
    <property type="match status" value="1"/>
</dbReference>
<dbReference type="AlphaFoldDB" id="A0A022PUK5"/>
<dbReference type="InterPro" id="IPR016140">
    <property type="entry name" value="Bifunc_inhib/LTP/seed_store"/>
</dbReference>
<evidence type="ECO:0000313" key="7">
    <source>
        <dbReference type="Proteomes" id="UP000030748"/>
    </source>
</evidence>
<evidence type="ECO:0000256" key="3">
    <source>
        <dbReference type="ARBA" id="ARBA00023129"/>
    </source>
</evidence>
<evidence type="ECO:0000256" key="2">
    <source>
        <dbReference type="ARBA" id="ARBA00022761"/>
    </source>
</evidence>
<accession>A0A022PUK5</accession>
<evidence type="ECO:0000256" key="1">
    <source>
        <dbReference type="ARBA" id="ARBA00008262"/>
    </source>
</evidence>
<dbReference type="EMBL" id="KI632305">
    <property type="protein sequence ID" value="EYU19219.1"/>
    <property type="molecule type" value="Genomic_DNA"/>
</dbReference>
<dbReference type="OMA" id="DEHENQG"/>
<keyword evidence="4" id="KW-0732">Signal</keyword>
<name>A0A022PUK5_ERYGU</name>
<gene>
    <name evidence="6" type="ORF">MIMGU_mgv1a015472mg</name>
</gene>
<feature type="signal peptide" evidence="4">
    <location>
        <begin position="1"/>
        <end position="20"/>
    </location>
</feature>
<organism evidence="6 7">
    <name type="scientific">Erythranthe guttata</name>
    <name type="common">Yellow monkey flower</name>
    <name type="synonym">Mimulus guttatus</name>
    <dbReference type="NCBI Taxonomy" id="4155"/>
    <lineage>
        <taxon>Eukaryota</taxon>
        <taxon>Viridiplantae</taxon>
        <taxon>Streptophyta</taxon>
        <taxon>Embryophyta</taxon>
        <taxon>Tracheophyta</taxon>
        <taxon>Spermatophyta</taxon>
        <taxon>Magnoliopsida</taxon>
        <taxon>eudicotyledons</taxon>
        <taxon>Gunneridae</taxon>
        <taxon>Pentapetalae</taxon>
        <taxon>asterids</taxon>
        <taxon>lamiids</taxon>
        <taxon>Lamiales</taxon>
        <taxon>Phrymaceae</taxon>
        <taxon>Erythranthe</taxon>
    </lineage>
</organism>
<comment type="similarity">
    <text evidence="1">Belongs to the 2S seed storage albumins family.</text>
</comment>
<proteinExistence type="inferred from homology"/>
<dbReference type="InterPro" id="IPR000617">
    <property type="entry name" value="Napin/2SS/CON"/>
</dbReference>
<feature type="chain" id="PRO_5001506312" description="Bifunctional inhibitor/plant lipid transfer protein/seed storage helical domain-containing protein" evidence="4">
    <location>
        <begin position="21"/>
        <end position="157"/>
    </location>
</feature>
<dbReference type="Pfam" id="PF00234">
    <property type="entry name" value="Tryp_alpha_amyl"/>
    <property type="match status" value="1"/>
</dbReference>
<feature type="domain" description="Bifunctional inhibitor/plant lipid transfer protein/seed storage helical" evidence="5">
    <location>
        <begin position="55"/>
        <end position="150"/>
    </location>
</feature>
<dbReference type="GO" id="GO:0045735">
    <property type="term" value="F:nutrient reservoir activity"/>
    <property type="evidence" value="ECO:0007669"/>
    <property type="project" value="UniProtKB-KW"/>
</dbReference>
<evidence type="ECO:0000259" key="5">
    <source>
        <dbReference type="SMART" id="SM00499"/>
    </source>
</evidence>
<dbReference type="Gene3D" id="1.10.110.10">
    <property type="entry name" value="Plant lipid-transfer and hydrophobic proteins"/>
    <property type="match status" value="1"/>
</dbReference>
<dbReference type="PANTHER" id="PTHR35496">
    <property type="entry name" value="2S SEED STORAGE PROTEIN 1-RELATED"/>
    <property type="match status" value="1"/>
</dbReference>
<protein>
    <recommendedName>
        <fullName evidence="5">Bifunctional inhibitor/plant lipid transfer protein/seed storage helical domain-containing protein</fullName>
    </recommendedName>
</protein>
<dbReference type="PhylomeDB" id="A0A022PUK5"/>
<dbReference type="SMART" id="SM00499">
    <property type="entry name" value="AAI"/>
    <property type="match status" value="1"/>
</dbReference>
<keyword evidence="3" id="KW-0708">Seed storage protein</keyword>
<dbReference type="InterPro" id="IPR036312">
    <property type="entry name" value="Bifun_inhib/LTP/seed_sf"/>
</dbReference>
<keyword evidence="2" id="KW-0758">Storage protein</keyword>
<sequence length="157" mass="17786">MAKLAISAAVFAALVLVASATTYTTTVVTTTVEAEENPRGQSCQTEIQQKPMSHCMQWMESQMRGRRSYGGGESFIRSAVANPRYQEEEHLEECCSEMKKVSSPCMCEAMSHMMRQMQQQYGTEEEMQQMMKEKMKSLPKMCGMSSTTQCRFRAVFV</sequence>
<dbReference type="SUPFAM" id="SSF47699">
    <property type="entry name" value="Bifunctional inhibitor/lipid-transfer protein/seed storage 2S albumin"/>
    <property type="match status" value="1"/>
</dbReference>
<evidence type="ECO:0000313" key="6">
    <source>
        <dbReference type="EMBL" id="EYU19219.1"/>
    </source>
</evidence>
<dbReference type="Proteomes" id="UP000030748">
    <property type="component" value="Unassembled WGS sequence"/>
</dbReference>
<keyword evidence="7" id="KW-1185">Reference proteome</keyword>
<dbReference type="KEGG" id="egt:105948729"/>
<evidence type="ECO:0000256" key="4">
    <source>
        <dbReference type="SAM" id="SignalP"/>
    </source>
</evidence>